<reference evidence="3" key="1">
    <citation type="journal article" date="2019" name="Int. J. Syst. Evol. Microbiol.">
        <title>The Global Catalogue of Microorganisms (GCM) 10K type strain sequencing project: providing services to taxonomists for standard genome sequencing and annotation.</title>
        <authorList>
            <consortium name="The Broad Institute Genomics Platform"/>
            <consortium name="The Broad Institute Genome Sequencing Center for Infectious Disease"/>
            <person name="Wu L."/>
            <person name="Ma J."/>
        </authorList>
    </citation>
    <scope>NUCLEOTIDE SEQUENCE [LARGE SCALE GENOMIC DNA]</scope>
    <source>
        <strain evidence="3">KCTC 42247</strain>
    </source>
</reference>
<gene>
    <name evidence="2" type="ORF">ACFSQ6_05745</name>
</gene>
<evidence type="ECO:0000313" key="3">
    <source>
        <dbReference type="Proteomes" id="UP001597418"/>
    </source>
</evidence>
<dbReference type="InterPro" id="IPR014944">
    <property type="entry name" value="Toxin_SymE-like"/>
</dbReference>
<proteinExistence type="predicted"/>
<dbReference type="RefSeq" id="WP_082784976.1">
    <property type="nucleotide sequence ID" value="NZ_JBHUMB010000006.1"/>
</dbReference>
<name>A0ABW5UAG3_9SPHI</name>
<accession>A0ABW5UAG3</accession>
<dbReference type="Pfam" id="PF08845">
    <property type="entry name" value="SymE_toxin"/>
    <property type="match status" value="1"/>
</dbReference>
<comment type="caution">
    <text evidence="2">The sequence shown here is derived from an EMBL/GenBank/DDBJ whole genome shotgun (WGS) entry which is preliminary data.</text>
</comment>
<protein>
    <submittedName>
        <fullName evidence="2">SymE family type I addiction module toxin</fullName>
    </submittedName>
</protein>
<sequence>MKPTRKLKIHCKFRSRRWDNIAVPEIRLEGKWLEEAGFKPGEHVIVCVRKNRLTIILDNTRIK</sequence>
<keyword evidence="3" id="KW-1185">Reference proteome</keyword>
<feature type="domain" description="Toxin SymE-like" evidence="1">
    <location>
        <begin position="21"/>
        <end position="56"/>
    </location>
</feature>
<evidence type="ECO:0000259" key="1">
    <source>
        <dbReference type="Pfam" id="PF08845"/>
    </source>
</evidence>
<organism evidence="2 3">
    <name type="scientific">Sphingobacterium populi</name>
    <dbReference type="NCBI Taxonomy" id="1812824"/>
    <lineage>
        <taxon>Bacteria</taxon>
        <taxon>Pseudomonadati</taxon>
        <taxon>Bacteroidota</taxon>
        <taxon>Sphingobacteriia</taxon>
        <taxon>Sphingobacteriales</taxon>
        <taxon>Sphingobacteriaceae</taxon>
        <taxon>Sphingobacterium</taxon>
    </lineage>
</organism>
<dbReference type="EMBL" id="JBHUMB010000006">
    <property type="protein sequence ID" value="MFD2742894.1"/>
    <property type="molecule type" value="Genomic_DNA"/>
</dbReference>
<dbReference type="Proteomes" id="UP001597418">
    <property type="component" value="Unassembled WGS sequence"/>
</dbReference>
<evidence type="ECO:0000313" key="2">
    <source>
        <dbReference type="EMBL" id="MFD2742894.1"/>
    </source>
</evidence>